<evidence type="ECO:0000256" key="1">
    <source>
        <dbReference type="ARBA" id="ARBA00023015"/>
    </source>
</evidence>
<dbReference type="CDD" id="cd07377">
    <property type="entry name" value="WHTH_GntR"/>
    <property type="match status" value="1"/>
</dbReference>
<evidence type="ECO:0000313" key="6">
    <source>
        <dbReference type="Proteomes" id="UP000661025"/>
    </source>
</evidence>
<accession>A0A927L2H7</accession>
<dbReference type="PANTHER" id="PTHR44846:SF17">
    <property type="entry name" value="GNTR-FAMILY TRANSCRIPTIONAL REGULATOR"/>
    <property type="match status" value="1"/>
</dbReference>
<dbReference type="PANTHER" id="PTHR44846">
    <property type="entry name" value="MANNOSYL-D-GLYCERATE TRANSPORT/METABOLISM SYSTEM REPRESSOR MNGR-RELATED"/>
    <property type="match status" value="1"/>
</dbReference>
<dbReference type="SMART" id="SM00345">
    <property type="entry name" value="HTH_GNTR"/>
    <property type="match status" value="1"/>
</dbReference>
<dbReference type="RefSeq" id="WP_086800071.1">
    <property type="nucleotide sequence ID" value="NZ_CP119182.1"/>
</dbReference>
<name>A0A927L2H7_9ACTN</name>
<dbReference type="GO" id="GO:0045892">
    <property type="term" value="P:negative regulation of DNA-templated transcription"/>
    <property type="evidence" value="ECO:0007669"/>
    <property type="project" value="TreeGrafter"/>
</dbReference>
<comment type="caution">
    <text evidence="5">The sequence shown here is derived from an EMBL/GenBank/DDBJ whole genome shotgun (WGS) entry which is preliminary data.</text>
</comment>
<keyword evidence="1" id="KW-0805">Transcription regulation</keyword>
<dbReference type="GO" id="GO:0003677">
    <property type="term" value="F:DNA binding"/>
    <property type="evidence" value="ECO:0007669"/>
    <property type="project" value="UniProtKB-KW"/>
</dbReference>
<gene>
    <name evidence="5" type="ORF">IHE70_16745</name>
</gene>
<dbReference type="AlphaFoldDB" id="A0A927L2H7"/>
<feature type="domain" description="HTH gntR-type" evidence="4">
    <location>
        <begin position="11"/>
        <end position="79"/>
    </location>
</feature>
<dbReference type="Gene3D" id="1.10.10.10">
    <property type="entry name" value="Winged helix-like DNA-binding domain superfamily/Winged helix DNA-binding domain"/>
    <property type="match status" value="1"/>
</dbReference>
<dbReference type="InterPro" id="IPR036388">
    <property type="entry name" value="WH-like_DNA-bd_sf"/>
</dbReference>
<dbReference type="InterPro" id="IPR000524">
    <property type="entry name" value="Tscrpt_reg_HTH_GntR"/>
</dbReference>
<dbReference type="GO" id="GO:0003700">
    <property type="term" value="F:DNA-binding transcription factor activity"/>
    <property type="evidence" value="ECO:0007669"/>
    <property type="project" value="InterPro"/>
</dbReference>
<keyword evidence="2" id="KW-0238">DNA-binding</keyword>
<dbReference type="Pfam" id="PF00392">
    <property type="entry name" value="GntR"/>
    <property type="match status" value="1"/>
</dbReference>
<keyword evidence="3" id="KW-0804">Transcription</keyword>
<dbReference type="EMBL" id="JACYXT010000006">
    <property type="protein sequence ID" value="MBD9724835.1"/>
    <property type="molecule type" value="Genomic_DNA"/>
</dbReference>
<dbReference type="PROSITE" id="PS50949">
    <property type="entry name" value="HTH_GNTR"/>
    <property type="match status" value="1"/>
</dbReference>
<dbReference type="Proteomes" id="UP000661025">
    <property type="component" value="Unassembled WGS sequence"/>
</dbReference>
<proteinExistence type="predicted"/>
<evidence type="ECO:0000256" key="2">
    <source>
        <dbReference type="ARBA" id="ARBA00023125"/>
    </source>
</evidence>
<evidence type="ECO:0000313" key="5">
    <source>
        <dbReference type="EMBL" id="MBD9724835.1"/>
    </source>
</evidence>
<dbReference type="InterPro" id="IPR036390">
    <property type="entry name" value="WH_DNA-bd_sf"/>
</dbReference>
<dbReference type="PRINTS" id="PR00035">
    <property type="entry name" value="HTHGNTR"/>
</dbReference>
<evidence type="ECO:0000259" key="4">
    <source>
        <dbReference type="PROSITE" id="PS50949"/>
    </source>
</evidence>
<reference evidence="5" key="1">
    <citation type="submission" date="2020-09" db="EMBL/GenBank/DDBJ databases">
        <title>Streptomyces canutascabiei sp. nov., which causes potato common scab and is distributed across the world.</title>
        <authorList>
            <person name="Nguyen H.P."/>
            <person name="Weisberg A.J."/>
            <person name="Chang J.H."/>
            <person name="Clarke C.R."/>
        </authorList>
    </citation>
    <scope>NUCLEOTIDE SEQUENCE</scope>
    <source>
        <strain evidence="5">ID-01-6.2a</strain>
    </source>
</reference>
<dbReference type="InterPro" id="IPR050679">
    <property type="entry name" value="Bact_HTH_transcr_reg"/>
</dbReference>
<organism evidence="5 6">
    <name type="scientific">Streptomyces caniscabiei</name>
    <dbReference type="NCBI Taxonomy" id="2746961"/>
    <lineage>
        <taxon>Bacteria</taxon>
        <taxon>Bacillati</taxon>
        <taxon>Actinomycetota</taxon>
        <taxon>Actinomycetes</taxon>
        <taxon>Kitasatosporales</taxon>
        <taxon>Streptomycetaceae</taxon>
        <taxon>Streptomyces</taxon>
    </lineage>
</organism>
<protein>
    <submittedName>
        <fullName evidence="5">GntR family transcriptional regulator</fullName>
    </submittedName>
</protein>
<dbReference type="GeneID" id="79932647"/>
<evidence type="ECO:0000256" key="3">
    <source>
        <dbReference type="ARBA" id="ARBA00023163"/>
    </source>
</evidence>
<sequence length="293" mass="32579">MGDTWIGEGGGSKFEHALETLRARVADGTYPVGTSLPPQRQLVETLDVSRDTLQKVLARLREEGLVETRRGSGTRVLGARRARPRAASKVTARSFFDSAFEQSEVLLDIHTLTSESLSTHIRLQAERVRDREITPERILLRMLLPRESMPLPYPTVRGSQEDTRPQERLRDITRVQESSLREALEDLQRVGLVPQVDVLVRHVPITPTFKVYLRNQTEALHGFYTVVERPIEVGGGELVDALDVLGLGATLTHHVKDADPSSPESVFVDSAQAWFDSVWNLLTDEGDGAAGTD</sequence>
<dbReference type="SUPFAM" id="SSF46785">
    <property type="entry name" value="Winged helix' DNA-binding domain"/>
    <property type="match status" value="1"/>
</dbReference>